<feature type="transmembrane region" description="Helical" evidence="1">
    <location>
        <begin position="152"/>
        <end position="170"/>
    </location>
</feature>
<proteinExistence type="predicted"/>
<dbReference type="Pfam" id="PF17784">
    <property type="entry name" value="Sulfotransfer_4"/>
    <property type="match status" value="1"/>
</dbReference>
<name>A0A6A5V8T0_9PLEO</name>
<reference evidence="2" key="1">
    <citation type="journal article" date="2020" name="Stud. Mycol.">
        <title>101 Dothideomycetes genomes: a test case for predicting lifestyles and emergence of pathogens.</title>
        <authorList>
            <person name="Haridas S."/>
            <person name="Albert R."/>
            <person name="Binder M."/>
            <person name="Bloem J."/>
            <person name="Labutti K."/>
            <person name="Salamov A."/>
            <person name="Andreopoulos B."/>
            <person name="Baker S."/>
            <person name="Barry K."/>
            <person name="Bills G."/>
            <person name="Bluhm B."/>
            <person name="Cannon C."/>
            <person name="Castanera R."/>
            <person name="Culley D."/>
            <person name="Daum C."/>
            <person name="Ezra D."/>
            <person name="Gonzalez J."/>
            <person name="Henrissat B."/>
            <person name="Kuo A."/>
            <person name="Liang C."/>
            <person name="Lipzen A."/>
            <person name="Lutzoni F."/>
            <person name="Magnuson J."/>
            <person name="Mondo S."/>
            <person name="Nolan M."/>
            <person name="Ohm R."/>
            <person name="Pangilinan J."/>
            <person name="Park H.-J."/>
            <person name="Ramirez L."/>
            <person name="Alfaro M."/>
            <person name="Sun H."/>
            <person name="Tritt A."/>
            <person name="Yoshinaga Y."/>
            <person name="Zwiers L.-H."/>
            <person name="Turgeon B."/>
            <person name="Goodwin S."/>
            <person name="Spatafora J."/>
            <person name="Crous P."/>
            <person name="Grigoriev I."/>
        </authorList>
    </citation>
    <scope>NUCLEOTIDE SEQUENCE</scope>
    <source>
        <strain evidence="2">CBS 107.79</strain>
    </source>
</reference>
<accession>A0A6A5V8T0</accession>
<gene>
    <name evidence="2" type="ORF">BU23DRAFT_598686</name>
</gene>
<dbReference type="Proteomes" id="UP000800036">
    <property type="component" value="Unassembled WGS sequence"/>
</dbReference>
<dbReference type="Gene3D" id="3.40.50.300">
    <property type="entry name" value="P-loop containing nucleotide triphosphate hydrolases"/>
    <property type="match status" value="1"/>
</dbReference>
<protein>
    <recommendedName>
        <fullName evidence="4">NAD dependent epimerase/dehydratase</fullName>
    </recommendedName>
</protein>
<dbReference type="PANTHER" id="PTHR36978:SF4">
    <property type="entry name" value="P-LOOP CONTAINING NUCLEOSIDE TRIPHOSPHATE HYDROLASE PROTEIN"/>
    <property type="match status" value="1"/>
</dbReference>
<dbReference type="InterPro" id="IPR040632">
    <property type="entry name" value="Sulfotransfer_4"/>
</dbReference>
<sequence length="172" mass="20478">MFLEELLDKYPEAKVILTNRDVDSFTVSFHQSFLKILEWKTLPYVAAIDPLLWRPYLFILQTVVNKWTYGDISNDKALRKSYIDHYAYIRSKVLKERLLEFHSKDGWDPLCGFLGKPVPKDEPYPRVNDAQWTVKIHGFIYYLRIWYCIRKYIAVGVILLIVIVIGYWKLVK</sequence>
<evidence type="ECO:0000313" key="3">
    <source>
        <dbReference type="Proteomes" id="UP000800036"/>
    </source>
</evidence>
<dbReference type="InterPro" id="IPR027417">
    <property type="entry name" value="P-loop_NTPase"/>
</dbReference>
<keyword evidence="1" id="KW-0812">Transmembrane</keyword>
<evidence type="ECO:0008006" key="4">
    <source>
        <dbReference type="Google" id="ProtNLM"/>
    </source>
</evidence>
<keyword evidence="1" id="KW-0472">Membrane</keyword>
<dbReference type="SUPFAM" id="SSF52540">
    <property type="entry name" value="P-loop containing nucleoside triphosphate hydrolases"/>
    <property type="match status" value="1"/>
</dbReference>
<evidence type="ECO:0000313" key="2">
    <source>
        <dbReference type="EMBL" id="KAF1973803.1"/>
    </source>
</evidence>
<keyword evidence="1" id="KW-1133">Transmembrane helix</keyword>
<evidence type="ECO:0000256" key="1">
    <source>
        <dbReference type="SAM" id="Phobius"/>
    </source>
</evidence>
<dbReference type="AlphaFoldDB" id="A0A6A5V8T0"/>
<organism evidence="2 3">
    <name type="scientific">Bimuria novae-zelandiae CBS 107.79</name>
    <dbReference type="NCBI Taxonomy" id="1447943"/>
    <lineage>
        <taxon>Eukaryota</taxon>
        <taxon>Fungi</taxon>
        <taxon>Dikarya</taxon>
        <taxon>Ascomycota</taxon>
        <taxon>Pezizomycotina</taxon>
        <taxon>Dothideomycetes</taxon>
        <taxon>Pleosporomycetidae</taxon>
        <taxon>Pleosporales</taxon>
        <taxon>Massarineae</taxon>
        <taxon>Didymosphaeriaceae</taxon>
        <taxon>Bimuria</taxon>
    </lineage>
</organism>
<dbReference type="PANTHER" id="PTHR36978">
    <property type="entry name" value="P-LOOP CONTAINING NUCLEOTIDE TRIPHOSPHATE HYDROLASE"/>
    <property type="match status" value="1"/>
</dbReference>
<dbReference type="OrthoDB" id="408152at2759"/>
<keyword evidence="3" id="KW-1185">Reference proteome</keyword>
<dbReference type="EMBL" id="ML976678">
    <property type="protein sequence ID" value="KAF1973803.1"/>
    <property type="molecule type" value="Genomic_DNA"/>
</dbReference>